<keyword evidence="3" id="KW-1185">Reference proteome</keyword>
<dbReference type="AlphaFoldDB" id="A0A0L0FRI1"/>
<evidence type="ECO:0000313" key="3">
    <source>
        <dbReference type="Proteomes" id="UP000054560"/>
    </source>
</evidence>
<protein>
    <recommendedName>
        <fullName evidence="1">Conserved oligomeric Golgi complex subunit 3 N-terminal domain-containing protein</fullName>
    </recommendedName>
</protein>
<evidence type="ECO:0000313" key="2">
    <source>
        <dbReference type="EMBL" id="KNC79161.1"/>
    </source>
</evidence>
<sequence length="71" mass="8134">MHKSLSYVKEHPDYVDSRTYLLKLQYQQNRALVLVKMHTVDLLKKATMEVCACMRACKISIVCSVSSQGNQ</sequence>
<dbReference type="Proteomes" id="UP000054560">
    <property type="component" value="Unassembled WGS sequence"/>
</dbReference>
<name>A0A0L0FRI1_9EUKA</name>
<dbReference type="EMBL" id="KQ242354">
    <property type="protein sequence ID" value="KNC79161.1"/>
    <property type="molecule type" value="Genomic_DNA"/>
</dbReference>
<accession>A0A0L0FRI1</accession>
<dbReference type="RefSeq" id="XP_014153063.1">
    <property type="nucleotide sequence ID" value="XM_014297588.1"/>
</dbReference>
<feature type="domain" description="Conserved oligomeric Golgi complex subunit 3 N-terminal" evidence="1">
    <location>
        <begin position="3"/>
        <end position="45"/>
    </location>
</feature>
<dbReference type="Pfam" id="PF04136">
    <property type="entry name" value="COG3_N"/>
    <property type="match status" value="1"/>
</dbReference>
<dbReference type="InterPro" id="IPR048320">
    <property type="entry name" value="COG3_N"/>
</dbReference>
<reference evidence="2 3" key="1">
    <citation type="submission" date="2011-02" db="EMBL/GenBank/DDBJ databases">
        <title>The Genome Sequence of Sphaeroforma arctica JP610.</title>
        <authorList>
            <consortium name="The Broad Institute Genome Sequencing Platform"/>
            <person name="Russ C."/>
            <person name="Cuomo C."/>
            <person name="Young S.K."/>
            <person name="Zeng Q."/>
            <person name="Gargeya S."/>
            <person name="Alvarado L."/>
            <person name="Berlin A."/>
            <person name="Chapman S.B."/>
            <person name="Chen Z."/>
            <person name="Freedman E."/>
            <person name="Gellesch M."/>
            <person name="Goldberg J."/>
            <person name="Griggs A."/>
            <person name="Gujja S."/>
            <person name="Heilman E."/>
            <person name="Heiman D."/>
            <person name="Howarth C."/>
            <person name="Mehta T."/>
            <person name="Neiman D."/>
            <person name="Pearson M."/>
            <person name="Roberts A."/>
            <person name="Saif S."/>
            <person name="Shea T."/>
            <person name="Shenoy N."/>
            <person name="Sisk P."/>
            <person name="Stolte C."/>
            <person name="Sykes S."/>
            <person name="White J."/>
            <person name="Yandava C."/>
            <person name="Burger G."/>
            <person name="Gray M.W."/>
            <person name="Holland P.W.H."/>
            <person name="King N."/>
            <person name="Lang F.B.F."/>
            <person name="Roger A.J."/>
            <person name="Ruiz-Trillo I."/>
            <person name="Haas B."/>
            <person name="Nusbaum C."/>
            <person name="Birren B."/>
        </authorList>
    </citation>
    <scope>NUCLEOTIDE SEQUENCE [LARGE SCALE GENOMIC DNA]</scope>
    <source>
        <strain evidence="2 3">JP610</strain>
    </source>
</reference>
<organism evidence="2 3">
    <name type="scientific">Sphaeroforma arctica JP610</name>
    <dbReference type="NCBI Taxonomy" id="667725"/>
    <lineage>
        <taxon>Eukaryota</taxon>
        <taxon>Ichthyosporea</taxon>
        <taxon>Ichthyophonida</taxon>
        <taxon>Sphaeroforma</taxon>
    </lineage>
</organism>
<gene>
    <name evidence="2" type="ORF">SARC_08441</name>
</gene>
<dbReference type="GeneID" id="25908945"/>
<proteinExistence type="predicted"/>
<evidence type="ECO:0000259" key="1">
    <source>
        <dbReference type="Pfam" id="PF04136"/>
    </source>
</evidence>